<comment type="caution">
    <text evidence="4">The sequence shown here is derived from an EMBL/GenBank/DDBJ whole genome shotgun (WGS) entry which is preliminary data.</text>
</comment>
<feature type="compositionally biased region" description="Basic and acidic residues" evidence="2">
    <location>
        <begin position="572"/>
        <end position="622"/>
    </location>
</feature>
<feature type="domain" description="CAP-Gly" evidence="3">
    <location>
        <begin position="2512"/>
        <end position="2554"/>
    </location>
</feature>
<dbReference type="InterPro" id="IPR036859">
    <property type="entry name" value="CAP-Gly_dom_sf"/>
</dbReference>
<dbReference type="Proteomes" id="UP000522270">
    <property type="component" value="Unassembled WGS sequence"/>
</dbReference>
<feature type="compositionally biased region" description="Basic and acidic residues" evidence="2">
    <location>
        <begin position="209"/>
        <end position="224"/>
    </location>
</feature>
<feature type="compositionally biased region" description="Basic and acidic residues" evidence="2">
    <location>
        <begin position="455"/>
        <end position="482"/>
    </location>
</feature>
<keyword evidence="5" id="KW-1185">Reference proteome</keyword>
<feature type="compositionally biased region" description="Low complexity" evidence="2">
    <location>
        <begin position="688"/>
        <end position="698"/>
    </location>
</feature>
<keyword evidence="1" id="KW-0175">Coiled coil</keyword>
<feature type="compositionally biased region" description="Low complexity" evidence="2">
    <location>
        <begin position="225"/>
        <end position="234"/>
    </location>
</feature>
<feature type="compositionally biased region" description="Polar residues" evidence="2">
    <location>
        <begin position="2006"/>
        <end position="2031"/>
    </location>
</feature>
<evidence type="ECO:0000259" key="3">
    <source>
        <dbReference type="PROSITE" id="PS50245"/>
    </source>
</evidence>
<feature type="compositionally biased region" description="Polar residues" evidence="2">
    <location>
        <begin position="2395"/>
        <end position="2422"/>
    </location>
</feature>
<accession>A0A7K5YRI4</accession>
<feature type="compositionally biased region" description="Basic and acidic residues" evidence="2">
    <location>
        <begin position="2125"/>
        <end position="2164"/>
    </location>
</feature>
<name>A0A7K5YRI4_9AVES</name>
<feature type="region of interest" description="Disordered" evidence="2">
    <location>
        <begin position="1188"/>
        <end position="1251"/>
    </location>
</feature>
<feature type="non-terminal residue" evidence="4">
    <location>
        <position position="1"/>
    </location>
</feature>
<feature type="compositionally biased region" description="Polar residues" evidence="2">
    <location>
        <begin position="1189"/>
        <end position="1205"/>
    </location>
</feature>
<dbReference type="OrthoDB" id="306254at2759"/>
<gene>
    <name evidence="4" type="primary">Cep350_1</name>
    <name evidence="4" type="ORF">PTEBUR_R12378</name>
</gene>
<reference evidence="4 5" key="1">
    <citation type="submission" date="2019-09" db="EMBL/GenBank/DDBJ databases">
        <title>Bird 10,000 Genomes (B10K) Project - Family phase.</title>
        <authorList>
            <person name="Zhang G."/>
        </authorList>
    </citation>
    <scope>NUCLEOTIDE SEQUENCE [LARGE SCALE GENOMIC DNA]</scope>
    <source>
        <strain evidence="4">B10K-DU-027-49</strain>
        <tissue evidence="4">Muscle</tissue>
    </source>
</reference>
<evidence type="ECO:0000256" key="2">
    <source>
        <dbReference type="SAM" id="MobiDB-lite"/>
    </source>
</evidence>
<proteinExistence type="predicted"/>
<dbReference type="Gene3D" id="2.30.30.190">
    <property type="entry name" value="CAP Gly-rich-like domain"/>
    <property type="match status" value="1"/>
</dbReference>
<dbReference type="InterPro" id="IPR000938">
    <property type="entry name" value="CAP-Gly_domain"/>
</dbReference>
<feature type="compositionally biased region" description="Low complexity" evidence="2">
    <location>
        <begin position="2190"/>
        <end position="2203"/>
    </location>
</feature>
<feature type="non-terminal residue" evidence="4">
    <location>
        <position position="3116"/>
    </location>
</feature>
<feature type="compositionally biased region" description="Low complexity" evidence="2">
    <location>
        <begin position="1139"/>
        <end position="1154"/>
    </location>
</feature>
<evidence type="ECO:0000313" key="5">
    <source>
        <dbReference type="Proteomes" id="UP000522270"/>
    </source>
</evidence>
<feature type="compositionally biased region" description="Low complexity" evidence="2">
    <location>
        <begin position="1970"/>
        <end position="1989"/>
    </location>
</feature>
<sequence length="3116" mass="348948">DLTAAWATFSQTKAALRHIENKLEITPSSTAIFDPVMDAKKPSASASRKISRKGTYDLRHSTTFWEDSISLPCSQISSSQNKSSKEKSSRSPLRATTLDSNVKKGNHVEFREPLASYRDTYSSLSYHSSSQLEAKQLLSGLDFSGAEGKTEITGPVIHDRDEQDLHSRDFESPCSSAAGETVVRYLNDRPTIDALQNNEAFLKVATPPRLEEEKTGGSRGDESSTKTSQSNTSQDSERKVSSPSATSASSAHRLEILKRRQHDAKLEKLKERIRKQWEHSEELGGRGQHSGYAEQPVVITNVENTVTPKVRKVSAVPAAPSYKGFNPAETKIRTPDGKIWHEEQFHMSRGLYRDIAIQLTEDSTVKGKPSERNKEKKAIRPVRKVQKLTQLSSPETKQGGNYVISASSWREGQRLVKKILGPAPTIEQDRRAVSSNRTGRERAAKSAGCIGRTGSDSRLDITRKTSSRSSERLRSKVQSEDNLKKLEAALPDDNQEDHASLNKDFLPMEIRGILDDLQLDSVSTKQEKDVERQNEKSVLPIQNARSHSPTKRKPDKIAASEEPQVISKKRHYDTDEVRQYIIRQQEERKKKQNEEKKAQKEATEQKNKRLQELYRKQKEAFTKVKNVPPPEPSAAKRLQETYSKLLLERTFLEEPPQLPTVQETQPRPGYQPSGESDKENKAQERPPSASSSSDMSLSEPQQPLLRSDLMEPPWVQPDRLSPRVQLSHPQTLMGSNGGPCSQHWSLEQMDLLSKECDAMLAARRSHATPVGSLTLMPQPYLNSPAAQQNLLVKPTINQYKSKLDRIEALKATAASLSSRIESEAKKLAGAGINYSTMWNSDHGFMQENQDDGRWAKAVSPPVREENEDAFSARIQKMLGTCVSHTAFDDNLPGVGNLSEFKKLPETIRPHTAAVSLGMRSSAANRHEGILGHLSKGQTDSPGRENQAYAPNKAVIPHESSIDSISEGPLLSDGSLSEEEGGQHKQLPLKMLETLKEKDFCIQERDAFEPIKEFQKEAEKYLPLFTQTSETQSKGPWKELAKGSPHSVINIFAKSCQLNGKVFDERSNGGSSLLRPLLPAMSPPESVVSYEDDFASSQGSGTLTDKKIARDLSSNSSIQEDIPSRKSPHEPRSVELSSQHSSGPRSTASSHSSASSKKRGKKEPKCGLDSFNGSSHRFPVEEDKMLSELQWGSQQAKKSLSSSRISNQDHDQNTDTDSTLENLSGHSLMSLSDAGRSQKTPTSSPSSSSQKMLQFDSIDNTAERVKSPAGFSGSTSSGLKPNIAFPDLSLGTSRSVAGAASANGCMRFSPAGLQHRLSAELNYLSAIEESVRQLSDVERVRGISLAQQESVSLTQILKAQQQRHERDLTLLKIKAEQEALESWRQLDEARQKAAQVHAESLQHLVQSRQEAVQESPRKAAVKQAETALLAADAAHQIREMTELVRTQISDAVSALAAPVSTLFDHQQQHHSEFMKQLKARTDANRKCESAAVSQGKGETGDSKQTYSPMFDSYSESSRSRVHDQSSTSSRQESPSVPSSKENEKKLSHREKITSSIEEQAHTAVDDSLPSDSILSLPDEKDSASVATEYSLKFDESMTEDEIEEKSFRSLLPSESHRRNNLEKKQGNRDDSDEEVSPEKTALSSIKELSMPFSGGQDSFSKFTMVMVRQYMKEEEMRAAHQSSLLRLREKALKEKTKAELAWLEHQKKHLRDKGEDDKMPPIRKRQRGLLLRLQQEKAEIKRLQEANKAARKERQLILKQQEEIERIRQTTMKLQEKLKSAGENKLVSVQCRNWSLPSLAEQLVFDISVYRNGKLLDWTFSSSETSSIMQKLKKMRSRMDEKFLTKREQKLMQRRQHAEELLEWKRRLDAEEAEIRRIEKQALAAWDKELLKTKIAKKDPGDQRTEPKETASEESPVPPCSHLNSESSIPEDLGSLPAESVPSEAMGHGQPESPDQSTINEEMVYSEEFKSSTSPVKLSPPKSSVSVSKQDSSKGSHRTGGQLRSLVKSQQISHNWSDESLSMTQSETTSDQSDIEGRIRALKDELRKRKSVVYQLKKEQKKRQKERLKAQEASLIKQLESYDEFIKKTEAELSQDLEASPTAKPQIKTPSSAAAEKPKIKAPPLHRPETAKSWRSLSESERSRPSLESISEHADAVSSRTERSVSLHTKKVAVTNVHAEGPSGTSSVLISSKSSRAGSGDSLDSVLSSSLLKDVKDISRISHGSVNNVVKASSDEAAFSPKSEIQEDLEYVKSEEYEIEGSLVKPLESSDVLLRLDKEQESSLDILPKKVLHSEKESSPKELFGLAVEDLHGTEEILEQRLVDKDAVTGPSVEESSHKLSKLSEEKGYLLSEQLFSQKEPSYLDDFEGSSSRKQASVEETLPGEHYKDDFEASLLSPNGDAQSLAEQSEHTQTSRSRSTSLGSDGEISEYLSDRSLSLSGSMHSERLLELKSPTELIKSTERRDVEQEQAATQSPLWAPVSIMEETDSLFFFNIGDRVLVSKVQSGTLRFKGLTKFAKGFWAGVELDKPEGNNNGTYDGIKYFNCKEKHGIFAPPQKISHIMESIDSYLDTNKDEDSFFDSRLEKQHKAQQRHRESSKPGKEDESQSRDATENYSQDKAPAGTTVSEASAEKMVDEESSSKAHSIKEISVATESLAHEQSVVDYLKHAVKGEACLTPLTSGVVDGISTVRLDDISDFLSEKLERQKTLGEECAEKLDDLSPGVVEKPATPLLDLLTKEKNQLEAQVRLPLREEEKSKDQLEKVSLLTDSLLRDFVKDTVSQLQQIKKVRNEKIQLSNQELCDVKEESRTPSQQVEKQIPDRLNNFFLSSDLEDERELSSPDLCPRPESFFFGASGQKELAKRLAELELNREFLSVLGDDQDWFDEDYGLSSRQVQQKQAEEPAVLPKVELQKVPTKPCEEPLAVLHSAVEVEGMVHTATEELWKLKELGHDLQSFNVHTDLSTLKEQDTDRINKQVYKQVVFDLTREIFGEIFAEDPNLNQPIWMKPCRIASAYFRRVKDPNDLDEIKSFIAAEVLKLFSLRKEPNHKTDWQKMMKFGRKKRDRVDHILVTQWVNYDEDELCVKMQLADGVFEALIKDTVDVLNQISEKQRRLLLL</sequence>
<feature type="compositionally biased region" description="Basic and acidic residues" evidence="2">
    <location>
        <begin position="525"/>
        <end position="535"/>
    </location>
</feature>
<feature type="region of interest" description="Disordered" evidence="2">
    <location>
        <begin position="522"/>
        <end position="701"/>
    </location>
</feature>
<feature type="compositionally biased region" description="Basic and acidic residues" evidence="2">
    <location>
        <begin position="427"/>
        <end position="444"/>
    </location>
</feature>
<feature type="compositionally biased region" description="Low complexity" evidence="2">
    <location>
        <begin position="241"/>
        <end position="251"/>
    </location>
</feature>
<dbReference type="InterPro" id="IPR028750">
    <property type="entry name" value="CEP350/CC187"/>
</dbReference>
<dbReference type="GO" id="GO:0008017">
    <property type="term" value="F:microtubule binding"/>
    <property type="evidence" value="ECO:0007669"/>
    <property type="project" value="InterPro"/>
</dbReference>
<feature type="region of interest" description="Disordered" evidence="2">
    <location>
        <begin position="2583"/>
        <end position="2643"/>
    </location>
</feature>
<dbReference type="PROSITE" id="PS50245">
    <property type="entry name" value="CAP_GLY_2"/>
    <property type="match status" value="1"/>
</dbReference>
<feature type="compositionally biased region" description="Basic and acidic residues" evidence="2">
    <location>
        <begin position="2629"/>
        <end position="2643"/>
    </location>
</feature>
<dbReference type="SMART" id="SM01052">
    <property type="entry name" value="CAP_GLY"/>
    <property type="match status" value="1"/>
</dbReference>
<feature type="compositionally biased region" description="Basic and acidic residues" evidence="2">
    <location>
        <begin position="1539"/>
        <end position="1563"/>
    </location>
</feature>
<feature type="region of interest" description="Disordered" evidence="2">
    <location>
        <begin position="2093"/>
        <end position="2203"/>
    </location>
</feature>
<feature type="region of interest" description="Disordered" evidence="2">
    <location>
        <begin position="1088"/>
        <end position="1176"/>
    </location>
</feature>
<feature type="coiled-coil region" evidence="1">
    <location>
        <begin position="2050"/>
        <end position="2077"/>
    </location>
</feature>
<organism evidence="4 5">
    <name type="scientific">Pterocles burchelli</name>
    <dbReference type="NCBI Taxonomy" id="2585816"/>
    <lineage>
        <taxon>Eukaryota</taxon>
        <taxon>Metazoa</taxon>
        <taxon>Chordata</taxon>
        <taxon>Craniata</taxon>
        <taxon>Vertebrata</taxon>
        <taxon>Euteleostomi</taxon>
        <taxon>Archelosauria</taxon>
        <taxon>Archosauria</taxon>
        <taxon>Dinosauria</taxon>
        <taxon>Saurischia</taxon>
        <taxon>Theropoda</taxon>
        <taxon>Coelurosauria</taxon>
        <taxon>Aves</taxon>
        <taxon>Neognathae</taxon>
        <taxon>Neoaves</taxon>
        <taxon>Columbimorphae</taxon>
        <taxon>Pterocliformes</taxon>
        <taxon>Pteroclidae</taxon>
        <taxon>Pterocles</taxon>
    </lineage>
</organism>
<feature type="compositionally biased region" description="Basic and acidic residues" evidence="2">
    <location>
        <begin position="1894"/>
        <end position="1910"/>
    </location>
</feature>
<feature type="region of interest" description="Disordered" evidence="2">
    <location>
        <begin position="75"/>
        <end position="100"/>
    </location>
</feature>
<feature type="compositionally biased region" description="Low complexity" evidence="2">
    <location>
        <begin position="1564"/>
        <end position="1575"/>
    </location>
</feature>
<feature type="compositionally biased region" description="Basic and acidic residues" evidence="2">
    <location>
        <begin position="675"/>
        <end position="684"/>
    </location>
</feature>
<dbReference type="PROSITE" id="PS00845">
    <property type="entry name" value="CAP_GLY_1"/>
    <property type="match status" value="1"/>
</dbReference>
<feature type="compositionally biased region" description="Low complexity" evidence="2">
    <location>
        <begin position="1236"/>
        <end position="1250"/>
    </location>
</feature>
<feature type="compositionally biased region" description="Low complexity" evidence="2">
    <location>
        <begin position="1524"/>
        <end position="1538"/>
    </location>
</feature>
<dbReference type="GO" id="GO:0005813">
    <property type="term" value="C:centrosome"/>
    <property type="evidence" value="ECO:0007669"/>
    <property type="project" value="InterPro"/>
</dbReference>
<evidence type="ECO:0000313" key="4">
    <source>
        <dbReference type="EMBL" id="NWU68008.1"/>
    </source>
</evidence>
<dbReference type="GO" id="GO:0034453">
    <property type="term" value="P:microtubule anchoring"/>
    <property type="evidence" value="ECO:0007669"/>
    <property type="project" value="InterPro"/>
</dbReference>
<evidence type="ECO:0000256" key="1">
    <source>
        <dbReference type="SAM" id="Coils"/>
    </source>
</evidence>
<feature type="region of interest" description="Disordered" evidence="2">
    <location>
        <begin position="1484"/>
        <end position="1580"/>
    </location>
</feature>
<feature type="compositionally biased region" description="Basic and acidic residues" evidence="2">
    <location>
        <begin position="2583"/>
        <end position="2611"/>
    </location>
</feature>
<feature type="region of interest" description="Disordered" evidence="2">
    <location>
        <begin position="1894"/>
        <end position="2035"/>
    </location>
</feature>
<dbReference type="PANTHER" id="PTHR13958:SF3">
    <property type="entry name" value="CAP-GLY DOMAIN-CONTAINING PROTEIN-RELATED"/>
    <property type="match status" value="1"/>
</dbReference>
<dbReference type="EMBL" id="VYZE01000594">
    <property type="protein sequence ID" value="NWU68008.1"/>
    <property type="molecule type" value="Genomic_DNA"/>
</dbReference>
<protein>
    <submittedName>
        <fullName evidence="4">CE350 protein</fullName>
    </submittedName>
</protein>
<feature type="region of interest" description="Disordered" evidence="2">
    <location>
        <begin position="2361"/>
        <end position="2425"/>
    </location>
</feature>
<dbReference type="PANTHER" id="PTHR13958">
    <property type="entry name" value="CENTROSOME-ASSOCIATED PROTEIN 350"/>
    <property type="match status" value="1"/>
</dbReference>
<feature type="region of interest" description="Disordered" evidence="2">
    <location>
        <begin position="199"/>
        <end position="254"/>
    </location>
</feature>
<feature type="compositionally biased region" description="Polar residues" evidence="2">
    <location>
        <begin position="1214"/>
        <end position="1229"/>
    </location>
</feature>
<dbReference type="Pfam" id="PF01302">
    <property type="entry name" value="CAP_GLY"/>
    <property type="match status" value="1"/>
</dbReference>
<feature type="compositionally biased region" description="Basic and acidic residues" evidence="2">
    <location>
        <begin position="1613"/>
        <end position="1628"/>
    </location>
</feature>
<feature type="coiled-coil region" evidence="1">
    <location>
        <begin position="1853"/>
        <end position="1880"/>
    </location>
</feature>
<feature type="coiled-coil region" evidence="1">
    <location>
        <begin position="1692"/>
        <end position="1783"/>
    </location>
</feature>
<feature type="region of interest" description="Disordered" evidence="2">
    <location>
        <begin position="427"/>
        <end position="482"/>
    </location>
</feature>
<feature type="region of interest" description="Disordered" evidence="2">
    <location>
        <begin position="956"/>
        <end position="983"/>
    </location>
</feature>
<feature type="compositionally biased region" description="Basic and acidic residues" evidence="2">
    <location>
        <begin position="1121"/>
        <end position="1132"/>
    </location>
</feature>
<feature type="region of interest" description="Disordered" evidence="2">
    <location>
        <begin position="1602"/>
        <end position="1649"/>
    </location>
</feature>
<dbReference type="SUPFAM" id="SSF74924">
    <property type="entry name" value="Cap-Gly domain"/>
    <property type="match status" value="1"/>
</dbReference>